<gene>
    <name evidence="2" type="ordered locus">LOC_Os03g56784</name>
</gene>
<protein>
    <submittedName>
        <fullName evidence="2">Uncharacterized protein</fullName>
    </submittedName>
</protein>
<evidence type="ECO:0000256" key="1">
    <source>
        <dbReference type="SAM" id="Phobius"/>
    </source>
</evidence>
<organism evidence="2">
    <name type="scientific">Oryza sativa subsp. japonica</name>
    <name type="common">Rice</name>
    <dbReference type="NCBI Taxonomy" id="39947"/>
    <lineage>
        <taxon>Eukaryota</taxon>
        <taxon>Viridiplantae</taxon>
        <taxon>Streptophyta</taxon>
        <taxon>Embryophyta</taxon>
        <taxon>Tracheophyta</taxon>
        <taxon>Spermatophyta</taxon>
        <taxon>Magnoliopsida</taxon>
        <taxon>Liliopsida</taxon>
        <taxon>Poales</taxon>
        <taxon>Poaceae</taxon>
        <taxon>BOP clade</taxon>
        <taxon>Oryzoideae</taxon>
        <taxon>Oryzeae</taxon>
        <taxon>Oryzinae</taxon>
        <taxon>Oryza</taxon>
        <taxon>Oryza sativa</taxon>
    </lineage>
</organism>
<reference evidence="2" key="1">
    <citation type="journal article" date="2005" name="Genome Res.">
        <title>Sequence, annotation, and analysis of synteny between rice chromosome 3 and diverged grass species.</title>
        <authorList>
            <consortium name="Rice Chromosome 3 Sequencing Consortium"/>
            <person name="Buell C.R."/>
            <person name="Yuan Q."/>
            <person name="Ouyang S."/>
            <person name="Liu J."/>
            <person name="Zhu W."/>
            <person name="Wang A."/>
            <person name="Maiti R."/>
            <person name="Haas B."/>
            <person name="Wortman J."/>
            <person name="Pertea M."/>
            <person name="Jones K.M."/>
            <person name="Kim M."/>
            <person name="Overton L."/>
            <person name="Tsitrin T."/>
            <person name="Fadrosh D."/>
            <person name="Bera J."/>
            <person name="Weaver B."/>
            <person name="Jin S."/>
            <person name="Johri S."/>
            <person name="Reardon M."/>
            <person name="Webb K."/>
            <person name="Hill J."/>
            <person name="Moffat K."/>
            <person name="Tallon L."/>
            <person name="Van Aken S."/>
            <person name="Lewis M."/>
            <person name="Utterback T."/>
            <person name="Feldblyum T."/>
            <person name="Zismann V."/>
            <person name="Iobst S."/>
            <person name="Hsiao J."/>
            <person name="de Vazeille A.R."/>
            <person name="Salzberg S.L."/>
            <person name="White O."/>
            <person name="Fraser C."/>
            <person name="Yu Y."/>
            <person name="Kim H."/>
            <person name="Rambo T."/>
            <person name="Currie J."/>
            <person name="Collura K."/>
            <person name="Kernodle-Thompson S."/>
            <person name="Wei F."/>
            <person name="Kudrna K."/>
            <person name="Ammiraju J.S."/>
            <person name="Luo M."/>
            <person name="Goicoechea J.L."/>
            <person name="Wing R.A."/>
            <person name="Henry D."/>
            <person name="Oates R."/>
            <person name="Palmer M."/>
            <person name="Pries G."/>
            <person name="Saski C."/>
            <person name="Simmons J."/>
            <person name="Soderlund C."/>
            <person name="Nelson W."/>
            <person name="de la Bastide M."/>
            <person name="Spiegel L."/>
            <person name="Nascimento L."/>
            <person name="Huang E."/>
            <person name="Preston R."/>
            <person name="Zutavern T."/>
            <person name="Palmer L."/>
            <person name="O'Shaughnessy A."/>
            <person name="Dike S."/>
            <person name="McCombie W.R."/>
            <person name="Minx P."/>
            <person name="Cordum H."/>
            <person name="Wilson R."/>
            <person name="Jin W."/>
            <person name="Lee H.R."/>
            <person name="Jiang J."/>
            <person name="Jackson S."/>
        </authorList>
    </citation>
    <scope>NUCLEOTIDE SEQUENCE [LARGE SCALE GENOMIC DNA]</scope>
</reference>
<feature type="transmembrane region" description="Helical" evidence="1">
    <location>
        <begin position="35"/>
        <end position="55"/>
    </location>
</feature>
<name>Q10CV1_ORYSJ</name>
<keyword evidence="1" id="KW-1133">Transmembrane helix</keyword>
<dbReference type="EMBL" id="DP000009">
    <property type="protein sequence ID" value="ABF99173.1"/>
    <property type="molecule type" value="Genomic_DNA"/>
</dbReference>
<keyword evidence="1" id="KW-0472">Membrane</keyword>
<proteinExistence type="predicted"/>
<evidence type="ECO:0000313" key="2">
    <source>
        <dbReference type="EMBL" id="ABF99173.1"/>
    </source>
</evidence>
<sequence length="66" mass="7833">MGEIFSVHRGRIPVLVGEGEEMKRMLMENWGGREMVIKELPAAFCVFSIVLIFWYQRFRTVIDSYY</sequence>
<dbReference type="AlphaFoldDB" id="Q10CV1"/>
<keyword evidence="1" id="KW-0812">Transmembrane</keyword>
<accession>Q10CV1</accession>
<reference evidence="2" key="2">
    <citation type="submission" date="2006-06" db="EMBL/GenBank/DDBJ databases">
        <authorList>
            <person name="Buell R."/>
            <person name="Wing R.A."/>
            <person name="McCombie W.A."/>
            <person name="Ouyang S."/>
        </authorList>
    </citation>
    <scope>NUCLEOTIDE SEQUENCE</scope>
</reference>